<feature type="compositionally biased region" description="Polar residues" evidence="1">
    <location>
        <begin position="398"/>
        <end position="418"/>
    </location>
</feature>
<feature type="region of interest" description="Disordered" evidence="1">
    <location>
        <begin position="55"/>
        <end position="86"/>
    </location>
</feature>
<reference evidence="3 4" key="1">
    <citation type="submission" date="2018-06" db="EMBL/GenBank/DDBJ databases">
        <title>Complete Genomes of Monosporascus.</title>
        <authorList>
            <person name="Robinson A.J."/>
            <person name="Natvig D.O."/>
        </authorList>
    </citation>
    <scope>NUCLEOTIDE SEQUENCE [LARGE SCALE GENOMIC DNA]</scope>
    <source>
        <strain evidence="3 4">CBS 609.92</strain>
    </source>
</reference>
<feature type="compositionally biased region" description="Acidic residues" evidence="1">
    <location>
        <begin position="24"/>
        <end position="34"/>
    </location>
</feature>
<keyword evidence="4" id="KW-1185">Reference proteome</keyword>
<accession>A0ABY0HDW7</accession>
<keyword evidence="2" id="KW-0812">Transmembrane</keyword>
<evidence type="ECO:0008006" key="5">
    <source>
        <dbReference type="Google" id="ProtNLM"/>
    </source>
</evidence>
<feature type="compositionally biased region" description="Polar residues" evidence="1">
    <location>
        <begin position="354"/>
        <end position="368"/>
    </location>
</feature>
<feature type="region of interest" description="Disordered" evidence="1">
    <location>
        <begin position="900"/>
        <end position="922"/>
    </location>
</feature>
<gene>
    <name evidence="3" type="ORF">DL762_002255</name>
</gene>
<name>A0ABY0HDW7_9PEZI</name>
<feature type="region of interest" description="Disordered" evidence="1">
    <location>
        <begin position="700"/>
        <end position="719"/>
    </location>
</feature>
<organism evidence="3 4">
    <name type="scientific">Monosporascus cannonballus</name>
    <dbReference type="NCBI Taxonomy" id="155416"/>
    <lineage>
        <taxon>Eukaryota</taxon>
        <taxon>Fungi</taxon>
        <taxon>Dikarya</taxon>
        <taxon>Ascomycota</taxon>
        <taxon>Pezizomycotina</taxon>
        <taxon>Sordariomycetes</taxon>
        <taxon>Xylariomycetidae</taxon>
        <taxon>Xylariales</taxon>
        <taxon>Xylariales incertae sedis</taxon>
        <taxon>Monosporascus</taxon>
    </lineage>
</organism>
<feature type="transmembrane region" description="Helical" evidence="2">
    <location>
        <begin position="577"/>
        <end position="599"/>
    </location>
</feature>
<feature type="compositionally biased region" description="Polar residues" evidence="1">
    <location>
        <begin position="228"/>
        <end position="239"/>
    </location>
</feature>
<feature type="region of interest" description="Disordered" evidence="1">
    <location>
        <begin position="354"/>
        <end position="447"/>
    </location>
</feature>
<evidence type="ECO:0000256" key="2">
    <source>
        <dbReference type="SAM" id="Phobius"/>
    </source>
</evidence>
<feature type="compositionally biased region" description="Polar residues" evidence="1">
    <location>
        <begin position="64"/>
        <end position="75"/>
    </location>
</feature>
<dbReference type="EMBL" id="QJNS01000043">
    <property type="protein sequence ID" value="RYO91269.1"/>
    <property type="molecule type" value="Genomic_DNA"/>
</dbReference>
<proteinExistence type="predicted"/>
<evidence type="ECO:0000256" key="1">
    <source>
        <dbReference type="SAM" id="MobiDB-lite"/>
    </source>
</evidence>
<evidence type="ECO:0000313" key="3">
    <source>
        <dbReference type="EMBL" id="RYO91269.1"/>
    </source>
</evidence>
<comment type="caution">
    <text evidence="3">The sequence shown here is derived from an EMBL/GenBank/DDBJ whole genome shotgun (WGS) entry which is preliminary data.</text>
</comment>
<feature type="region of interest" description="Disordered" evidence="1">
    <location>
        <begin position="1"/>
        <end position="36"/>
    </location>
</feature>
<keyword evidence="2" id="KW-1133">Transmembrane helix</keyword>
<protein>
    <recommendedName>
        <fullName evidence="5">Glycoprotease family protein</fullName>
    </recommendedName>
</protein>
<keyword evidence="2" id="KW-0472">Membrane</keyword>
<feature type="region of interest" description="Disordered" evidence="1">
    <location>
        <begin position="228"/>
        <end position="256"/>
    </location>
</feature>
<dbReference type="Proteomes" id="UP000294003">
    <property type="component" value="Unassembled WGS sequence"/>
</dbReference>
<evidence type="ECO:0000313" key="4">
    <source>
        <dbReference type="Proteomes" id="UP000294003"/>
    </source>
</evidence>
<feature type="region of interest" description="Disordered" evidence="1">
    <location>
        <begin position="459"/>
        <end position="486"/>
    </location>
</feature>
<sequence length="1003" mass="107995">MDANKPTALNPFKASSTDLAQRDDWEDWEDEDTDTGVHTNDLLVDLYDEGTKKPCKSTPALANRANTQQNRSSVQRPMRIKSKGRQKAQIAKAGIKLDTDVSRFHRAALQQQQARPADHGAHDEIKTKFVDNAALLALEGEPTSASVGSFSWLKQKPGNLRGDKSAKVSQYTSSDLSPAARPIVIGIAVPSDELSGRQVSPQTAVVETPIGMGGYPLRQATQAGHAQFLSPQQQRSVWSPDTEATESPYSAHHASGGYSPSTMFGGATKSVDAPPVPTLPATLKFKQSAGTTDVDDDDAGTPCTLFEEDGSPLAIRKSYVSRGAAISPDSAATSQSHGWWDHITTPFAQSNPFKQQAQEMGASSSASPQEWWRGVDEKRAKPTRSSGLTIATPVFIEQQRTSQSAVASSSNAPSTQSESHAEKARILQQENDAPSEEPPPYSPPKETHQVKYQAIFPTSHASSSQEIPSPGPVTPGLSGTMSSQGGIKMADIPLTPSGLRTMPQAVLPDRPAGSYVTGDHFYEAPGRANRLERQRRRHEKEDVIARKAGGFWRGRGCVSSDGCFGRTGREGRQRRRICLGILGGIIAAIILAVVLAVVLTRKALAGPAESAEPAEQTPETSIWLNVTDFPPIPTGVLTVAGPENVQAVSGCVIENSETAWSCSLPKEEQGSVAPYLPNQPEFIFQIQYDNDSRALWNVSEAIGQPEPADSEDSKKERGRRRLITAPGISPDPEPPSVAEMVFLGNTTDKVKADKKAGEPTPFYISLLLTVDETVGPNTLGRRQGFNNAIGGSKKNGTANSGLADILPPPVSNPDGTAAPARLFPLVKQQPLRLYDRGLESEHYGFYTYFDKRTYLTDKDDAVSADKEGGSRLSEARYVVTFTETRFLVKMWTRRENTTQLLGDGAVPGTTEDGAPSVSSRPGTMPYPVIIAEDMHGGNPTKKMTFYYGVDRDQQVNATEARLVTVDKGFGGTIVNEMAKADLALGGVDGGTGGCRCEWQNFRG</sequence>